<evidence type="ECO:0000259" key="1">
    <source>
        <dbReference type="Pfam" id="PF08241"/>
    </source>
</evidence>
<sequence>MGTVQDYYEQYDEWGRLDREPLEFFVNLHYLLRYLPEGGHVADIGSGPGKYAVELAKRGYRVGLADMMPRFAAQARENAKAAGVEGAFSGFHVGNATALECFADVSFDAAVMMGPLYHLQEEKDRRQAVRELRRITKPGGMAAVAFMPRGAFLQQCMKNPLQWKPNDRIDGLVEFARTGVFNHSDAGRFTGMYGERVERIAPFMEEEGFETVKLVGSDGYASALHGQSYEYWSGQGEESCRQLMELISELSDDPSMLGSSTHILYIGRRK</sequence>
<accession>A0A3A6PDT6</accession>
<dbReference type="Pfam" id="PF08241">
    <property type="entry name" value="Methyltransf_11"/>
    <property type="match status" value="1"/>
</dbReference>
<dbReference type="Gene3D" id="3.40.50.150">
    <property type="entry name" value="Vaccinia Virus protein VP39"/>
    <property type="match status" value="1"/>
</dbReference>
<name>A0A3A6PDT6_9BACL</name>
<dbReference type="GO" id="GO:0032259">
    <property type="term" value="P:methylation"/>
    <property type="evidence" value="ECO:0007669"/>
    <property type="project" value="UniProtKB-KW"/>
</dbReference>
<dbReference type="CDD" id="cd02440">
    <property type="entry name" value="AdoMet_MTases"/>
    <property type="match status" value="1"/>
</dbReference>
<keyword evidence="3" id="KW-1185">Reference proteome</keyword>
<organism evidence="2 3">
    <name type="scientific">Paenibacillus pinisoli</name>
    <dbReference type="NCBI Taxonomy" id="1276110"/>
    <lineage>
        <taxon>Bacteria</taxon>
        <taxon>Bacillati</taxon>
        <taxon>Bacillota</taxon>
        <taxon>Bacilli</taxon>
        <taxon>Bacillales</taxon>
        <taxon>Paenibacillaceae</taxon>
        <taxon>Paenibacillus</taxon>
    </lineage>
</organism>
<dbReference type="RefSeq" id="WP_120111319.1">
    <property type="nucleotide sequence ID" value="NZ_QXQB01000003.1"/>
</dbReference>
<dbReference type="InterPro" id="IPR013216">
    <property type="entry name" value="Methyltransf_11"/>
</dbReference>
<keyword evidence="2" id="KW-0489">Methyltransferase</keyword>
<evidence type="ECO:0000313" key="2">
    <source>
        <dbReference type="EMBL" id="RJX38745.1"/>
    </source>
</evidence>
<dbReference type="GO" id="GO:0008757">
    <property type="term" value="F:S-adenosylmethionine-dependent methyltransferase activity"/>
    <property type="evidence" value="ECO:0007669"/>
    <property type="project" value="InterPro"/>
</dbReference>
<dbReference type="InterPro" id="IPR029063">
    <property type="entry name" value="SAM-dependent_MTases_sf"/>
</dbReference>
<keyword evidence="2" id="KW-0808">Transferase</keyword>
<reference evidence="2 3" key="1">
    <citation type="submission" date="2018-09" db="EMBL/GenBank/DDBJ databases">
        <title>Paenibacillus aracenensis nov. sp. isolated from a cave in southern Spain.</title>
        <authorList>
            <person name="Jurado V."/>
            <person name="Gutierrez-Patricio S."/>
            <person name="Gonzalez-Pimentel J.L."/>
            <person name="Miller A.Z."/>
            <person name="Laiz L."/>
            <person name="Saiz-Jimenez C."/>
        </authorList>
    </citation>
    <scope>NUCLEOTIDE SEQUENCE [LARGE SCALE GENOMIC DNA]</scope>
    <source>
        <strain evidence="2 3">JCM 19203</strain>
    </source>
</reference>
<proteinExistence type="predicted"/>
<evidence type="ECO:0000313" key="3">
    <source>
        <dbReference type="Proteomes" id="UP000267798"/>
    </source>
</evidence>
<dbReference type="EMBL" id="QXQB01000003">
    <property type="protein sequence ID" value="RJX38745.1"/>
    <property type="molecule type" value="Genomic_DNA"/>
</dbReference>
<dbReference type="AlphaFoldDB" id="A0A3A6PDT6"/>
<dbReference type="SUPFAM" id="SSF53335">
    <property type="entry name" value="S-adenosyl-L-methionine-dependent methyltransferases"/>
    <property type="match status" value="1"/>
</dbReference>
<gene>
    <name evidence="2" type="ORF">D3P09_14490</name>
</gene>
<feature type="domain" description="Methyltransferase type 11" evidence="1">
    <location>
        <begin position="43"/>
        <end position="143"/>
    </location>
</feature>
<comment type="caution">
    <text evidence="2">The sequence shown here is derived from an EMBL/GenBank/DDBJ whole genome shotgun (WGS) entry which is preliminary data.</text>
</comment>
<dbReference type="Proteomes" id="UP000267798">
    <property type="component" value="Unassembled WGS sequence"/>
</dbReference>
<protein>
    <submittedName>
        <fullName evidence="2">Class I SAM-dependent methyltransferase</fullName>
    </submittedName>
</protein>
<dbReference type="OrthoDB" id="9810615at2"/>